<sequence>PEQVRAEAYDLVLNGWEIFGGSIRISDPILQKRVFKTLGLKEQEIEDRFGHLLEAFDYGVPPHGGIASGHDRLVALFAGEKNIREVMAFPKTGDGRDLMMQAPSSVDPKLLKELHIKTDIKKK</sequence>
<evidence type="ECO:0000259" key="6">
    <source>
        <dbReference type="Pfam" id="PF00152"/>
    </source>
</evidence>
<dbReference type="Gene3D" id="3.30.930.10">
    <property type="entry name" value="Bira Bifunctional Protein, Domain 2"/>
    <property type="match status" value="1"/>
</dbReference>
<dbReference type="GO" id="GO:0006422">
    <property type="term" value="P:aspartyl-tRNA aminoacylation"/>
    <property type="evidence" value="ECO:0007669"/>
    <property type="project" value="TreeGrafter"/>
</dbReference>
<reference evidence="7" key="1">
    <citation type="journal article" date="2014" name="Front. Microbiol.">
        <title>High frequency of phylogenetically diverse reductive dehalogenase-homologous genes in deep subseafloor sedimentary metagenomes.</title>
        <authorList>
            <person name="Kawai M."/>
            <person name="Futagami T."/>
            <person name="Toyoda A."/>
            <person name="Takaki Y."/>
            <person name="Nishi S."/>
            <person name="Hori S."/>
            <person name="Arai W."/>
            <person name="Tsubouchi T."/>
            <person name="Morono Y."/>
            <person name="Uchiyama I."/>
            <person name="Ito T."/>
            <person name="Fujiyama A."/>
            <person name="Inagaki F."/>
            <person name="Takami H."/>
        </authorList>
    </citation>
    <scope>NUCLEOTIDE SEQUENCE</scope>
    <source>
        <strain evidence="7">Expedition CK06-06</strain>
    </source>
</reference>
<dbReference type="InterPro" id="IPR045864">
    <property type="entry name" value="aa-tRNA-synth_II/BPL/LPL"/>
</dbReference>
<keyword evidence="4" id="KW-0648">Protein biosynthesis</keyword>
<feature type="non-terminal residue" evidence="7">
    <location>
        <position position="1"/>
    </location>
</feature>
<proteinExistence type="predicted"/>
<keyword evidence="3" id="KW-0067">ATP-binding</keyword>
<dbReference type="InterPro" id="IPR004364">
    <property type="entry name" value="Aa-tRNA-synt_II"/>
</dbReference>
<dbReference type="GO" id="GO:0004815">
    <property type="term" value="F:aspartate-tRNA ligase activity"/>
    <property type="evidence" value="ECO:0007669"/>
    <property type="project" value="TreeGrafter"/>
</dbReference>
<protein>
    <recommendedName>
        <fullName evidence="6">Aminoacyl-tRNA synthetase class II (D/K/N) domain-containing protein</fullName>
    </recommendedName>
</protein>
<keyword evidence="1" id="KW-0436">Ligase</keyword>
<dbReference type="Pfam" id="PF00152">
    <property type="entry name" value="tRNA-synt_2"/>
    <property type="match status" value="1"/>
</dbReference>
<keyword evidence="5" id="KW-0030">Aminoacyl-tRNA synthetase</keyword>
<dbReference type="InterPro" id="IPR002312">
    <property type="entry name" value="Asp/Asn-tRNA-synth_IIb"/>
</dbReference>
<dbReference type="PRINTS" id="PR01042">
    <property type="entry name" value="TRNASYNTHASP"/>
</dbReference>
<dbReference type="EMBL" id="BART01019674">
    <property type="protein sequence ID" value="GAG94815.1"/>
    <property type="molecule type" value="Genomic_DNA"/>
</dbReference>
<evidence type="ECO:0000256" key="1">
    <source>
        <dbReference type="ARBA" id="ARBA00022598"/>
    </source>
</evidence>
<keyword evidence="2" id="KW-0547">Nucleotide-binding</keyword>
<dbReference type="AlphaFoldDB" id="X1BIE5"/>
<dbReference type="PANTHER" id="PTHR22594">
    <property type="entry name" value="ASPARTYL/LYSYL-TRNA SYNTHETASE"/>
    <property type="match status" value="1"/>
</dbReference>
<dbReference type="GO" id="GO:0005524">
    <property type="term" value="F:ATP binding"/>
    <property type="evidence" value="ECO:0007669"/>
    <property type="project" value="UniProtKB-KW"/>
</dbReference>
<dbReference type="SUPFAM" id="SSF55681">
    <property type="entry name" value="Class II aaRS and biotin synthetases"/>
    <property type="match status" value="1"/>
</dbReference>
<organism evidence="7">
    <name type="scientific">marine sediment metagenome</name>
    <dbReference type="NCBI Taxonomy" id="412755"/>
    <lineage>
        <taxon>unclassified sequences</taxon>
        <taxon>metagenomes</taxon>
        <taxon>ecological metagenomes</taxon>
    </lineage>
</organism>
<evidence type="ECO:0000256" key="4">
    <source>
        <dbReference type="ARBA" id="ARBA00022917"/>
    </source>
</evidence>
<evidence type="ECO:0000256" key="2">
    <source>
        <dbReference type="ARBA" id="ARBA00022741"/>
    </source>
</evidence>
<gene>
    <name evidence="7" type="ORF">S01H4_36755</name>
</gene>
<comment type="caution">
    <text evidence="7">The sequence shown here is derived from an EMBL/GenBank/DDBJ whole genome shotgun (WGS) entry which is preliminary data.</text>
</comment>
<accession>X1BIE5</accession>
<name>X1BIE5_9ZZZZ</name>
<evidence type="ECO:0000313" key="7">
    <source>
        <dbReference type="EMBL" id="GAG94815.1"/>
    </source>
</evidence>
<feature type="domain" description="Aminoacyl-tRNA synthetase class II (D/K/N)" evidence="6">
    <location>
        <begin position="2"/>
        <end position="92"/>
    </location>
</feature>
<evidence type="ECO:0000256" key="5">
    <source>
        <dbReference type="ARBA" id="ARBA00023146"/>
    </source>
</evidence>
<dbReference type="PANTHER" id="PTHR22594:SF5">
    <property type="entry name" value="ASPARTATE--TRNA LIGASE, MITOCHONDRIAL"/>
    <property type="match status" value="1"/>
</dbReference>
<evidence type="ECO:0000256" key="3">
    <source>
        <dbReference type="ARBA" id="ARBA00022840"/>
    </source>
</evidence>